<name>A0AAD9UD90_RIDPI</name>
<keyword evidence="2" id="KW-1185">Reference proteome</keyword>
<sequence length="273" mass="30836">MSTRTYNPSVRIGNWYEDICLEEDTLKDFVEKRDDGQLLIQRSANWRNSLQNQVQLSVSRDGRIHFGDIMLLVNPGDEERKLGQTAIAVNVSALELQEGSAFSGTTGATATSIMTSNARTALIVTSIDGSNDGDTLKYGQPFALRTFVGNLFLRSDRSTFMECAKKSRHNPVTFVNEPSHLCEWRILPYNPQIRLELEYSPVPANEKIVMSHIKTNEDLCVEWKFTIRTAFGTEREVSTHTILDSHKVEIDVNHWMLMLTVPGDDLMPIQGVE</sequence>
<dbReference type="GO" id="GO:0031514">
    <property type="term" value="C:motile cilium"/>
    <property type="evidence" value="ECO:0007669"/>
    <property type="project" value="TreeGrafter"/>
</dbReference>
<dbReference type="EMBL" id="JAODUO010000246">
    <property type="protein sequence ID" value="KAK2185046.1"/>
    <property type="molecule type" value="Genomic_DNA"/>
</dbReference>
<evidence type="ECO:0000313" key="2">
    <source>
        <dbReference type="Proteomes" id="UP001209878"/>
    </source>
</evidence>
<dbReference type="Pfam" id="PF24569">
    <property type="entry name" value="CFAP161"/>
    <property type="match status" value="1"/>
</dbReference>
<dbReference type="AlphaFoldDB" id="A0AAD9UD90"/>
<proteinExistence type="predicted"/>
<dbReference type="InterPro" id="IPR055325">
    <property type="entry name" value="CF161"/>
</dbReference>
<dbReference type="PANTHER" id="PTHR24274:SF1">
    <property type="entry name" value="CILIA- AND FLAGELLA-ASSOCIATED PROTEIN 161"/>
    <property type="match status" value="1"/>
</dbReference>
<comment type="caution">
    <text evidence="1">The sequence shown here is derived from an EMBL/GenBank/DDBJ whole genome shotgun (WGS) entry which is preliminary data.</text>
</comment>
<dbReference type="Proteomes" id="UP001209878">
    <property type="component" value="Unassembled WGS sequence"/>
</dbReference>
<organism evidence="1 2">
    <name type="scientific">Ridgeia piscesae</name>
    <name type="common">Tubeworm</name>
    <dbReference type="NCBI Taxonomy" id="27915"/>
    <lineage>
        <taxon>Eukaryota</taxon>
        <taxon>Metazoa</taxon>
        <taxon>Spiralia</taxon>
        <taxon>Lophotrochozoa</taxon>
        <taxon>Annelida</taxon>
        <taxon>Polychaeta</taxon>
        <taxon>Sedentaria</taxon>
        <taxon>Canalipalpata</taxon>
        <taxon>Sabellida</taxon>
        <taxon>Siboglinidae</taxon>
        <taxon>Ridgeia</taxon>
    </lineage>
</organism>
<protein>
    <submittedName>
        <fullName evidence="1">Uncharacterized protein</fullName>
    </submittedName>
</protein>
<dbReference type="GO" id="GO:0060271">
    <property type="term" value="P:cilium assembly"/>
    <property type="evidence" value="ECO:0007669"/>
    <property type="project" value="TreeGrafter"/>
</dbReference>
<gene>
    <name evidence="1" type="ORF">NP493_247g03122</name>
</gene>
<dbReference type="PANTHER" id="PTHR24274">
    <property type="entry name" value="CILIA- AND FLAGELLA-ASSOCIATED PROTEIN 161"/>
    <property type="match status" value="1"/>
</dbReference>
<reference evidence="1" key="1">
    <citation type="journal article" date="2023" name="Mol. Biol. Evol.">
        <title>Third-Generation Sequencing Reveals the Adaptive Role of the Epigenome in Three Deep-Sea Polychaetes.</title>
        <authorList>
            <person name="Perez M."/>
            <person name="Aroh O."/>
            <person name="Sun Y."/>
            <person name="Lan Y."/>
            <person name="Juniper S.K."/>
            <person name="Young C.R."/>
            <person name="Angers B."/>
            <person name="Qian P.Y."/>
        </authorList>
    </citation>
    <scope>NUCLEOTIDE SEQUENCE</scope>
    <source>
        <strain evidence="1">R07B-5</strain>
    </source>
</reference>
<evidence type="ECO:0000313" key="1">
    <source>
        <dbReference type="EMBL" id="KAK2185046.1"/>
    </source>
</evidence>
<accession>A0AAD9UD90</accession>